<dbReference type="Proteomes" id="UP001445335">
    <property type="component" value="Unassembled WGS sequence"/>
</dbReference>
<feature type="transmembrane region" description="Helical" evidence="8">
    <location>
        <begin position="298"/>
        <end position="318"/>
    </location>
</feature>
<name>A0AAW1RRK4_9CHLO</name>
<feature type="domain" description="Amino acid transporter transmembrane" evidence="9">
    <location>
        <begin position="5"/>
        <end position="353"/>
    </location>
</feature>
<evidence type="ECO:0000256" key="4">
    <source>
        <dbReference type="ARBA" id="ARBA00022692"/>
    </source>
</evidence>
<feature type="transmembrane region" description="Helical" evidence="8">
    <location>
        <begin position="270"/>
        <end position="292"/>
    </location>
</feature>
<feature type="transmembrane region" description="Helical" evidence="8">
    <location>
        <begin position="43"/>
        <end position="64"/>
    </location>
</feature>
<feature type="transmembrane region" description="Helical" evidence="8">
    <location>
        <begin position="330"/>
        <end position="351"/>
    </location>
</feature>
<keyword evidence="3" id="KW-0813">Transport</keyword>
<proteinExistence type="inferred from homology"/>
<feature type="transmembrane region" description="Helical" evidence="8">
    <location>
        <begin position="145"/>
        <end position="164"/>
    </location>
</feature>
<keyword evidence="11" id="KW-1185">Reference proteome</keyword>
<keyword evidence="5" id="KW-0029">Amino-acid transport</keyword>
<dbReference type="InterPro" id="IPR013057">
    <property type="entry name" value="AA_transpt_TM"/>
</dbReference>
<evidence type="ECO:0000256" key="8">
    <source>
        <dbReference type="SAM" id="Phobius"/>
    </source>
</evidence>
<sequence>MALCCAGTLYSGRLFTLLTLQVPSASVFDDFGGAAMGRLGRRLVYFTVYLTIFTEPIVFHLTSMESLQQVFYQQGLSQRLAAFIVMAIMVPLSQVRGIEDVSFCSVIGIAGMVLALVIAAAKLFLLRVGDYQPTQWLRKPEDLRGMLIGVMDIVFTYGGQVNWMRYIISMRTPSKFPAAVAAVSAVMTTAYVGIGAIGYRQLGASFDLEKPMTSILPQDAWTVVMNAGLFAHCILAYQINLNVWTHLIIHLAAPALNEPERQGSAKGRGAWAVVSLAGIAIACTVAVTFPFFSTVTAVIAALGDLAGAYSLPALFVLAMVGSRLMRVERWFLYALIPLTLALSVAGVYSSVRELIDQVSA</sequence>
<keyword evidence="6 8" id="KW-1133">Transmembrane helix</keyword>
<feature type="transmembrane region" description="Helical" evidence="8">
    <location>
        <begin position="176"/>
        <end position="200"/>
    </location>
</feature>
<feature type="transmembrane region" description="Helical" evidence="8">
    <location>
        <begin position="76"/>
        <end position="92"/>
    </location>
</feature>
<evidence type="ECO:0000256" key="6">
    <source>
        <dbReference type="ARBA" id="ARBA00022989"/>
    </source>
</evidence>
<dbReference type="EMBL" id="JALJOU010000025">
    <property type="protein sequence ID" value="KAK9836304.1"/>
    <property type="molecule type" value="Genomic_DNA"/>
</dbReference>
<comment type="caution">
    <text evidence="10">The sequence shown here is derived from an EMBL/GenBank/DDBJ whole genome shotgun (WGS) entry which is preliminary data.</text>
</comment>
<evidence type="ECO:0000259" key="9">
    <source>
        <dbReference type="Pfam" id="PF01490"/>
    </source>
</evidence>
<dbReference type="Pfam" id="PF01490">
    <property type="entry name" value="Aa_trans"/>
    <property type="match status" value="1"/>
</dbReference>
<reference evidence="10 11" key="1">
    <citation type="journal article" date="2024" name="Nat. Commun.">
        <title>Phylogenomics reveals the evolutionary origins of lichenization in chlorophyte algae.</title>
        <authorList>
            <person name="Puginier C."/>
            <person name="Libourel C."/>
            <person name="Otte J."/>
            <person name="Skaloud P."/>
            <person name="Haon M."/>
            <person name="Grisel S."/>
            <person name="Petersen M."/>
            <person name="Berrin J.G."/>
            <person name="Delaux P.M."/>
            <person name="Dal Grande F."/>
            <person name="Keller J."/>
        </authorList>
    </citation>
    <scope>NUCLEOTIDE SEQUENCE [LARGE SCALE GENOMIC DNA]</scope>
    <source>
        <strain evidence="10 11">SAG 245.80</strain>
    </source>
</reference>
<keyword evidence="4 8" id="KW-0812">Transmembrane</keyword>
<evidence type="ECO:0000313" key="11">
    <source>
        <dbReference type="Proteomes" id="UP001445335"/>
    </source>
</evidence>
<evidence type="ECO:0000256" key="2">
    <source>
        <dbReference type="ARBA" id="ARBA00008066"/>
    </source>
</evidence>
<feature type="transmembrane region" description="Helical" evidence="8">
    <location>
        <begin position="104"/>
        <end position="125"/>
    </location>
</feature>
<evidence type="ECO:0000313" key="10">
    <source>
        <dbReference type="EMBL" id="KAK9836304.1"/>
    </source>
</evidence>
<dbReference type="GO" id="GO:0016020">
    <property type="term" value="C:membrane"/>
    <property type="evidence" value="ECO:0007669"/>
    <property type="project" value="UniProtKB-SubCell"/>
</dbReference>
<organism evidence="10 11">
    <name type="scientific">Elliptochloris bilobata</name>
    <dbReference type="NCBI Taxonomy" id="381761"/>
    <lineage>
        <taxon>Eukaryota</taxon>
        <taxon>Viridiplantae</taxon>
        <taxon>Chlorophyta</taxon>
        <taxon>core chlorophytes</taxon>
        <taxon>Trebouxiophyceae</taxon>
        <taxon>Trebouxiophyceae incertae sedis</taxon>
        <taxon>Elliptochloris clade</taxon>
        <taxon>Elliptochloris</taxon>
    </lineage>
</organism>
<evidence type="ECO:0000256" key="1">
    <source>
        <dbReference type="ARBA" id="ARBA00004141"/>
    </source>
</evidence>
<dbReference type="PANTHER" id="PTHR22950">
    <property type="entry name" value="AMINO ACID TRANSPORTER"/>
    <property type="match status" value="1"/>
</dbReference>
<protein>
    <recommendedName>
        <fullName evidence="9">Amino acid transporter transmembrane domain-containing protein</fullName>
    </recommendedName>
</protein>
<comment type="similarity">
    <text evidence="2">Belongs to the amino acid/polyamine transporter 2 family.</text>
</comment>
<accession>A0AAW1RRK4</accession>
<evidence type="ECO:0000256" key="3">
    <source>
        <dbReference type="ARBA" id="ARBA00022448"/>
    </source>
</evidence>
<dbReference type="AlphaFoldDB" id="A0AAW1RRK4"/>
<evidence type="ECO:0000256" key="7">
    <source>
        <dbReference type="ARBA" id="ARBA00023136"/>
    </source>
</evidence>
<gene>
    <name evidence="10" type="ORF">WJX81_003609</name>
</gene>
<comment type="subcellular location">
    <subcellularLocation>
        <location evidence="1">Membrane</location>
        <topology evidence="1">Multi-pass membrane protein</topology>
    </subcellularLocation>
</comment>
<dbReference type="PANTHER" id="PTHR22950:SF458">
    <property type="entry name" value="SODIUM-COUPLED NEUTRAL AMINO ACID TRANSPORTER 11-RELATED"/>
    <property type="match status" value="1"/>
</dbReference>
<dbReference type="GO" id="GO:0015179">
    <property type="term" value="F:L-amino acid transmembrane transporter activity"/>
    <property type="evidence" value="ECO:0007669"/>
    <property type="project" value="TreeGrafter"/>
</dbReference>
<evidence type="ECO:0000256" key="5">
    <source>
        <dbReference type="ARBA" id="ARBA00022970"/>
    </source>
</evidence>
<keyword evidence="7 8" id="KW-0472">Membrane</keyword>